<accession>A0A085TY12</accession>
<dbReference type="EMBL" id="AQRC01000004">
    <property type="protein sequence ID" value="KFE35609.1"/>
    <property type="molecule type" value="Genomic_DNA"/>
</dbReference>
<dbReference type="PATRIC" id="fig|1317124.6.peg.1336"/>
<name>A0A085TY12_9RHOB</name>
<feature type="transmembrane region" description="Helical" evidence="1">
    <location>
        <begin position="123"/>
        <end position="141"/>
    </location>
</feature>
<dbReference type="OrthoDB" id="7165334at2"/>
<dbReference type="InterPro" id="IPR000620">
    <property type="entry name" value="EamA_dom"/>
</dbReference>
<dbReference type="PANTHER" id="PTHR22911">
    <property type="entry name" value="ACYL-MALONYL CONDENSING ENZYME-RELATED"/>
    <property type="match status" value="1"/>
</dbReference>
<dbReference type="PANTHER" id="PTHR22911:SF135">
    <property type="entry name" value="BLR4310 PROTEIN"/>
    <property type="match status" value="1"/>
</dbReference>
<sequence length="289" mass="30586">MENLRGSALMVLAMAAFSLEDMFVKSASRLIPVGEVLMIFGLGGMLVFGALISSRGQRLLHPALASKPMLIKLVLEVVGRLGYTLGIALTPLSNASAILQATPLVVVAGAAVFFAERVGMRRWIAVGIGFLGVLIVLRPGLEGFVPAALWTVLGMLGFAGRDLATRACPPVLSNFQLSFYGFMMLVPTGAMILAVTGGTALPAPLALRDVAGAVVFGSLAYWSLTKAMRMGEVSVITPFRYTRLIFALVIGATVFGERPDTAMIAGAMLIVASGLYTLLEGRRRRVRVA</sequence>
<gene>
    <name evidence="3" type="ORF">DW2_06593</name>
</gene>
<dbReference type="InterPro" id="IPR037185">
    <property type="entry name" value="EmrE-like"/>
</dbReference>
<reference evidence="3 4" key="2">
    <citation type="journal article" date="2015" name="Antonie Van Leeuwenhoek">
        <title>Thioclava indica sp. nov., isolated from surface seawater of the Indian Ocean.</title>
        <authorList>
            <person name="Liu Y."/>
            <person name="Lai Q."/>
            <person name="Du J."/>
            <person name="Xu H."/>
            <person name="Jiang L."/>
            <person name="Shao Z."/>
        </authorList>
    </citation>
    <scope>NUCLEOTIDE SEQUENCE [LARGE SCALE GENOMIC DNA]</scope>
    <source>
        <strain evidence="3 4">13D2W-2</strain>
    </source>
</reference>
<feature type="transmembrane region" description="Helical" evidence="1">
    <location>
        <begin position="236"/>
        <end position="255"/>
    </location>
</feature>
<evidence type="ECO:0000256" key="1">
    <source>
        <dbReference type="SAM" id="Phobius"/>
    </source>
</evidence>
<dbReference type="eggNOG" id="COG0697">
    <property type="taxonomic scope" value="Bacteria"/>
</dbReference>
<evidence type="ECO:0000313" key="4">
    <source>
        <dbReference type="Proteomes" id="UP000028607"/>
    </source>
</evidence>
<dbReference type="AlphaFoldDB" id="A0A085TY12"/>
<feature type="domain" description="EamA" evidence="2">
    <location>
        <begin position="147"/>
        <end position="273"/>
    </location>
</feature>
<feature type="transmembrane region" description="Helical" evidence="1">
    <location>
        <begin position="98"/>
        <end position="116"/>
    </location>
</feature>
<feature type="transmembrane region" description="Helical" evidence="1">
    <location>
        <begin position="147"/>
        <end position="165"/>
    </location>
</feature>
<reference evidence="4" key="1">
    <citation type="submission" date="2013-04" db="EMBL/GenBank/DDBJ databases">
        <title>Thioclava sp. 13D2W-2 Genome Sequencing.</title>
        <authorList>
            <person name="Lai Q."/>
            <person name="Li G."/>
            <person name="Shao Z."/>
        </authorList>
    </citation>
    <scope>NUCLEOTIDE SEQUENCE [LARGE SCALE GENOMIC DNA]</scope>
    <source>
        <strain evidence="4">13D2W-2</strain>
    </source>
</reference>
<feature type="transmembrane region" description="Helical" evidence="1">
    <location>
        <begin position="261"/>
        <end position="279"/>
    </location>
</feature>
<dbReference type="STRING" id="1317124.DW2_06593"/>
<feature type="transmembrane region" description="Helical" evidence="1">
    <location>
        <begin position="73"/>
        <end position="92"/>
    </location>
</feature>
<dbReference type="SUPFAM" id="SSF103481">
    <property type="entry name" value="Multidrug resistance efflux transporter EmrE"/>
    <property type="match status" value="2"/>
</dbReference>
<feature type="transmembrane region" description="Helical" evidence="1">
    <location>
        <begin position="177"/>
        <end position="199"/>
    </location>
</feature>
<dbReference type="Proteomes" id="UP000028607">
    <property type="component" value="Unassembled WGS sequence"/>
</dbReference>
<feature type="domain" description="EamA" evidence="2">
    <location>
        <begin position="5"/>
        <end position="137"/>
    </location>
</feature>
<feature type="transmembrane region" description="Helical" evidence="1">
    <location>
        <begin position="205"/>
        <end position="224"/>
    </location>
</feature>
<dbReference type="Pfam" id="PF00892">
    <property type="entry name" value="EamA"/>
    <property type="match status" value="2"/>
</dbReference>
<keyword evidence="1" id="KW-0472">Membrane</keyword>
<keyword evidence="1" id="KW-1133">Transmembrane helix</keyword>
<keyword evidence="4" id="KW-1185">Reference proteome</keyword>
<protein>
    <recommendedName>
        <fullName evidence="2">EamA domain-containing protein</fullName>
    </recommendedName>
</protein>
<feature type="transmembrane region" description="Helical" evidence="1">
    <location>
        <begin position="36"/>
        <end position="52"/>
    </location>
</feature>
<proteinExistence type="predicted"/>
<dbReference type="GO" id="GO:0016020">
    <property type="term" value="C:membrane"/>
    <property type="evidence" value="ECO:0007669"/>
    <property type="project" value="InterPro"/>
</dbReference>
<evidence type="ECO:0000259" key="2">
    <source>
        <dbReference type="Pfam" id="PF00892"/>
    </source>
</evidence>
<organism evidence="3 4">
    <name type="scientific">Thioclava atlantica</name>
    <dbReference type="NCBI Taxonomy" id="1317124"/>
    <lineage>
        <taxon>Bacteria</taxon>
        <taxon>Pseudomonadati</taxon>
        <taxon>Pseudomonadota</taxon>
        <taxon>Alphaproteobacteria</taxon>
        <taxon>Rhodobacterales</taxon>
        <taxon>Paracoccaceae</taxon>
        <taxon>Thioclava</taxon>
    </lineage>
</organism>
<evidence type="ECO:0000313" key="3">
    <source>
        <dbReference type="EMBL" id="KFE35609.1"/>
    </source>
</evidence>
<comment type="caution">
    <text evidence="3">The sequence shown here is derived from an EMBL/GenBank/DDBJ whole genome shotgun (WGS) entry which is preliminary data.</text>
</comment>
<keyword evidence="1" id="KW-0812">Transmembrane</keyword>
<dbReference type="Gene3D" id="1.10.3730.20">
    <property type="match status" value="1"/>
</dbReference>
<dbReference type="RefSeq" id="WP_038144748.1">
    <property type="nucleotide sequence ID" value="NZ_AQRC01000004.1"/>
</dbReference>